<comment type="caution">
    <text evidence="2">The sequence shown here is derived from an EMBL/GenBank/DDBJ whole genome shotgun (WGS) entry which is preliminary data.</text>
</comment>
<name>A0AAU9U950_EUPED</name>
<sequence>MTVNGQTICNIIQAFPALLILVQKTDKCLYTPLIYKPPTPTHPPEYYEAYDHLLHLLLHDSCHDFQYGVPHGYSKKYSYELGHKKLCYNFQYPNSVYGHFQSDIGHSYANNHSPHHGYDIYYPSNENHGYSYDAKNYIGSNGTYVYKTNHVPTGQVHRRKYKVVVKNVGRKRSQKLTVNGFYPQRGERALPSPFSIAQNFFPNTNGVRSTLNNLFNFGRHPQNEYGQNRPVNNNQFGPNEPFNNNQYPNRPIFNNQFGPNRPIYNNQYDPNRPIYNNQFGPNTPINNNQYDPNRPIYNNQFDPNRPNDNQFNQNRPNYPYNQENNVRFPNRGTEIIEVVEVPYEEVFGQTKPTNNPIQTEPTPEFVEQPNDVPKEENNEATNAPIENSMNVNNEPTSLPFDNEQGGQSEDPFVNKNGIPTAPPPQLTTTDLPRLTPVPPSESRNNFNFGPAGIFSNYF</sequence>
<accession>A0AAU9U950</accession>
<evidence type="ECO:0000313" key="2">
    <source>
        <dbReference type="EMBL" id="CAH2095576.1"/>
    </source>
</evidence>
<evidence type="ECO:0000256" key="1">
    <source>
        <dbReference type="SAM" id="MobiDB-lite"/>
    </source>
</evidence>
<evidence type="ECO:0000313" key="3">
    <source>
        <dbReference type="Proteomes" id="UP001153954"/>
    </source>
</evidence>
<feature type="compositionally biased region" description="Polar residues" evidence="1">
    <location>
        <begin position="350"/>
        <end position="361"/>
    </location>
</feature>
<gene>
    <name evidence="2" type="ORF">EEDITHA_LOCUS11012</name>
</gene>
<evidence type="ECO:0008006" key="4">
    <source>
        <dbReference type="Google" id="ProtNLM"/>
    </source>
</evidence>
<feature type="region of interest" description="Disordered" evidence="1">
    <location>
        <begin position="231"/>
        <end position="326"/>
    </location>
</feature>
<dbReference type="AlphaFoldDB" id="A0AAU9U950"/>
<protein>
    <recommendedName>
        <fullName evidence="4">GATA zinc finger domain-containing protein 14-like</fullName>
    </recommendedName>
</protein>
<dbReference type="Proteomes" id="UP001153954">
    <property type="component" value="Unassembled WGS sequence"/>
</dbReference>
<feature type="region of interest" description="Disordered" evidence="1">
    <location>
        <begin position="349"/>
        <end position="444"/>
    </location>
</feature>
<feature type="compositionally biased region" description="Polar residues" evidence="1">
    <location>
        <begin position="379"/>
        <end position="396"/>
    </location>
</feature>
<dbReference type="EMBL" id="CAKOGL010000015">
    <property type="protein sequence ID" value="CAH2095576.1"/>
    <property type="molecule type" value="Genomic_DNA"/>
</dbReference>
<keyword evidence="3" id="KW-1185">Reference proteome</keyword>
<organism evidence="2 3">
    <name type="scientific">Euphydryas editha</name>
    <name type="common">Edith's checkerspot</name>
    <dbReference type="NCBI Taxonomy" id="104508"/>
    <lineage>
        <taxon>Eukaryota</taxon>
        <taxon>Metazoa</taxon>
        <taxon>Ecdysozoa</taxon>
        <taxon>Arthropoda</taxon>
        <taxon>Hexapoda</taxon>
        <taxon>Insecta</taxon>
        <taxon>Pterygota</taxon>
        <taxon>Neoptera</taxon>
        <taxon>Endopterygota</taxon>
        <taxon>Lepidoptera</taxon>
        <taxon>Glossata</taxon>
        <taxon>Ditrysia</taxon>
        <taxon>Papilionoidea</taxon>
        <taxon>Nymphalidae</taxon>
        <taxon>Nymphalinae</taxon>
        <taxon>Euphydryas</taxon>
    </lineage>
</organism>
<proteinExistence type="predicted"/>
<reference evidence="2" key="1">
    <citation type="submission" date="2022-03" db="EMBL/GenBank/DDBJ databases">
        <authorList>
            <person name="Tunstrom K."/>
        </authorList>
    </citation>
    <scope>NUCLEOTIDE SEQUENCE</scope>
</reference>